<sequence length="348" mass="38959">MQIKNLLLKNKKDLQIWKEFLTEHGISNFSSAEVFKIDETIALFEDQRIVATGSLAGNVLKYIAVESEGSGSEFNSVISQLTNLAAGKGIFHLFVFTKAKYSKSFQFIGFKELAKSDTAALLESGDYLIGDYLAELPRVANQEEKKIAGIVMNANPFTKGHRYLVEKAASENDYVYVFVVSTDASLFNSKERLQLVKEGTADLKNVFVVSGGDYMVSYATFPAYFLTSDQTVIEYQTTLDALIFKNQIAPVLNIQTRFLGEEPFSKTTGIYNRILEKVLPPSMSVKIIPRAKTQSETIITATEVRQLIAKNNLVPLKQFLPFTTIKYVEEHKTELQSRIKKGININGN</sequence>
<dbReference type="GO" id="GO:0008771">
    <property type="term" value="F:[citrate (pro-3S)-lyase] ligase activity"/>
    <property type="evidence" value="ECO:0007669"/>
    <property type="project" value="UniProtKB-EC"/>
</dbReference>
<evidence type="ECO:0000313" key="5">
    <source>
        <dbReference type="EMBL" id="MDV7715190.1"/>
    </source>
</evidence>
<reference evidence="6 8" key="1">
    <citation type="journal article" date="2016" name="BMC Genomics">
        <title>Consensus pan-genome assembly of the specialised wine bacterium Oenococcus oeni.</title>
        <authorList>
            <person name="Sternes P.R."/>
            <person name="Borneman A.R."/>
        </authorList>
    </citation>
    <scope>NUCLEOTIDE SEQUENCE [LARGE SCALE GENOMIC DNA]</scope>
    <source>
        <strain evidence="6 8">AWRIB661</strain>
    </source>
</reference>
<evidence type="ECO:0000256" key="2">
    <source>
        <dbReference type="ARBA" id="ARBA00022840"/>
    </source>
</evidence>
<dbReference type="GO" id="GO:0005524">
    <property type="term" value="F:ATP binding"/>
    <property type="evidence" value="ECO:0007669"/>
    <property type="project" value="UniProtKB-UniRule"/>
</dbReference>
<keyword evidence="2 3" id="KW-0067">ATP-binding</keyword>
<dbReference type="Proteomes" id="UP001281024">
    <property type="component" value="Unassembled WGS sequence"/>
</dbReference>
<dbReference type="SUPFAM" id="SSF52374">
    <property type="entry name" value="Nucleotidylyl transferase"/>
    <property type="match status" value="1"/>
</dbReference>
<dbReference type="Gene3D" id="3.40.50.620">
    <property type="entry name" value="HUPs"/>
    <property type="match status" value="1"/>
</dbReference>
<dbReference type="PANTHER" id="PTHR40599">
    <property type="entry name" value="[CITRATE [PRO-3S]-LYASE] LIGASE"/>
    <property type="match status" value="1"/>
</dbReference>
<dbReference type="AlphaFoldDB" id="A0A6N4A8M1"/>
<name>A0A6N4A8M1_OENOE</name>
<evidence type="ECO:0000259" key="4">
    <source>
        <dbReference type="SMART" id="SM00764"/>
    </source>
</evidence>
<dbReference type="PANTHER" id="PTHR40599:SF1">
    <property type="entry name" value="[CITRATE [PRO-3S]-LYASE] LIGASE"/>
    <property type="match status" value="1"/>
</dbReference>
<comment type="catalytic activity">
    <reaction evidence="3">
        <text>holo-[citrate lyase ACP] + acetate + ATP = acetyl-[citrate lyase ACP] + AMP + diphosphate</text>
        <dbReference type="Rhea" id="RHEA:23788"/>
        <dbReference type="Rhea" id="RHEA-COMP:10158"/>
        <dbReference type="Rhea" id="RHEA-COMP:13710"/>
        <dbReference type="ChEBI" id="CHEBI:30089"/>
        <dbReference type="ChEBI" id="CHEBI:30616"/>
        <dbReference type="ChEBI" id="CHEBI:33019"/>
        <dbReference type="ChEBI" id="CHEBI:82683"/>
        <dbReference type="ChEBI" id="CHEBI:137976"/>
        <dbReference type="ChEBI" id="CHEBI:456215"/>
        <dbReference type="EC" id="6.2.1.22"/>
    </reaction>
</comment>
<evidence type="ECO:0000256" key="3">
    <source>
        <dbReference type="PIRNR" id="PIRNR005751"/>
    </source>
</evidence>
<dbReference type="InterPro" id="IPR004821">
    <property type="entry name" value="Cyt_trans-like"/>
</dbReference>
<dbReference type="InterPro" id="IPR014729">
    <property type="entry name" value="Rossmann-like_a/b/a_fold"/>
</dbReference>
<protein>
    <recommendedName>
        <fullName evidence="3">[Citrate [pro-3S]-lyase] ligase</fullName>
        <ecNumber evidence="3">6.2.1.22</ecNumber>
    </recommendedName>
</protein>
<keyword evidence="3 6" id="KW-0436">Ligase</keyword>
<dbReference type="NCBIfam" id="TIGR00125">
    <property type="entry name" value="cyt_tran_rel"/>
    <property type="match status" value="1"/>
</dbReference>
<dbReference type="PIRSF" id="PIRSF005751">
    <property type="entry name" value="Acet_citr_lig"/>
    <property type="match status" value="1"/>
</dbReference>
<organism evidence="6 8">
    <name type="scientific">Oenococcus oeni</name>
    <name type="common">Leuconostoc oenos</name>
    <dbReference type="NCBI Taxonomy" id="1247"/>
    <lineage>
        <taxon>Bacteria</taxon>
        <taxon>Bacillati</taxon>
        <taxon>Bacillota</taxon>
        <taxon>Bacilli</taxon>
        <taxon>Lactobacillales</taxon>
        <taxon>Lactobacillaceae</taxon>
        <taxon>Oenococcus</taxon>
    </lineage>
</organism>
<dbReference type="SMART" id="SM00764">
    <property type="entry name" value="Citrate_ly_lig"/>
    <property type="match status" value="1"/>
</dbReference>
<evidence type="ECO:0000313" key="7">
    <source>
        <dbReference type="EMBL" id="VDB97379.1"/>
    </source>
</evidence>
<dbReference type="NCBIfam" id="TIGR00124">
    <property type="entry name" value="cit_ly_ligase"/>
    <property type="match status" value="1"/>
</dbReference>
<dbReference type="EMBL" id="MLOK01000023">
    <property type="protein sequence ID" value="OIM21854.1"/>
    <property type="molecule type" value="Genomic_DNA"/>
</dbReference>
<dbReference type="EMBL" id="LR031358">
    <property type="protein sequence ID" value="VDB97379.1"/>
    <property type="molecule type" value="Genomic_DNA"/>
</dbReference>
<dbReference type="InterPro" id="IPR005216">
    <property type="entry name" value="Citrate_lyase_ligase"/>
</dbReference>
<dbReference type="Proteomes" id="UP000294726">
    <property type="component" value="Chromosome"/>
</dbReference>
<dbReference type="Pfam" id="PF08218">
    <property type="entry name" value="Citrate_ly_lig"/>
    <property type="match status" value="1"/>
</dbReference>
<reference evidence="5" key="3">
    <citation type="submission" date="2019-10" db="EMBL/GenBank/DDBJ databases">
        <title>Malate fermentation in French cider.</title>
        <authorList>
            <person name="Cousin F.J."/>
            <person name="Medina Fernandez S."/>
            <person name="Misery B."/>
            <person name="Laplace J.-M."/>
            <person name="Cretenet M."/>
        </authorList>
    </citation>
    <scope>NUCLEOTIDE SEQUENCE</scope>
    <source>
        <strain evidence="5">UCMA15129</strain>
    </source>
</reference>
<dbReference type="GO" id="GO:0016829">
    <property type="term" value="F:lyase activity"/>
    <property type="evidence" value="ECO:0007669"/>
    <property type="project" value="UniProtKB-KW"/>
</dbReference>
<evidence type="ECO:0000313" key="8">
    <source>
        <dbReference type="Proteomes" id="UP000181728"/>
    </source>
</evidence>
<evidence type="ECO:0000256" key="1">
    <source>
        <dbReference type="ARBA" id="ARBA00022741"/>
    </source>
</evidence>
<evidence type="ECO:0000313" key="6">
    <source>
        <dbReference type="EMBL" id="OIM21854.1"/>
    </source>
</evidence>
<keyword evidence="6" id="KW-0456">Lyase</keyword>
<keyword evidence="1 3" id="KW-0547">Nucleotide-binding</keyword>
<dbReference type="InterPro" id="IPR013166">
    <property type="entry name" value="Citrate_lyase_ligase_C"/>
</dbReference>
<feature type="domain" description="Citrate lyase ligase C-terminal" evidence="4">
    <location>
        <begin position="147"/>
        <end position="328"/>
    </location>
</feature>
<dbReference type="RefSeq" id="WP_032817329.1">
    <property type="nucleotide sequence ID" value="NZ_LR031358.1"/>
</dbReference>
<dbReference type="Proteomes" id="UP000181728">
    <property type="component" value="Unassembled WGS sequence"/>
</dbReference>
<comment type="function">
    <text evidence="3">Acetylation of prosthetic group (2-(5''-phosphoribosyl)-3'-dephosphocoenzyme-A) of the gamma subunit of citrate lyase.</text>
</comment>
<evidence type="ECO:0000313" key="9">
    <source>
        <dbReference type="Proteomes" id="UP000294726"/>
    </source>
</evidence>
<dbReference type="EMBL" id="WERV01000003">
    <property type="protein sequence ID" value="MDV7715190.1"/>
    <property type="molecule type" value="Genomic_DNA"/>
</dbReference>
<dbReference type="EC" id="6.2.1.22" evidence="3"/>
<gene>
    <name evidence="5" type="primary">citC</name>
    <name evidence="6" type="ORF">ATX59_02010</name>
    <name evidence="5" type="ORF">GA838_05375</name>
    <name evidence="7" type="ORF">OENI_0383</name>
</gene>
<accession>A0A6N4A8M1</accession>
<proteinExistence type="predicted"/>
<reference evidence="7 9" key="2">
    <citation type="submission" date="2018-08" db="EMBL/GenBank/DDBJ databases">
        <authorList>
            <person name="Lorentzen P. G. S. M."/>
        </authorList>
    </citation>
    <scope>NUCLEOTIDE SEQUENCE [LARGE SCALE GENOMIC DNA]</scope>
    <source>
        <strain evidence="7 9">CRBO_1381</strain>
    </source>
</reference>